<gene>
    <name evidence="2" type="ORF">HID58_028927</name>
</gene>
<feature type="non-terminal residue" evidence="2">
    <location>
        <position position="1"/>
    </location>
</feature>
<evidence type="ECO:0000313" key="3">
    <source>
        <dbReference type="Proteomes" id="UP000824890"/>
    </source>
</evidence>
<reference evidence="2 3" key="1">
    <citation type="submission" date="2021-05" db="EMBL/GenBank/DDBJ databases">
        <title>Genome Assembly of Synthetic Allotetraploid Brassica napus Reveals Homoeologous Exchanges between Subgenomes.</title>
        <authorList>
            <person name="Davis J.T."/>
        </authorList>
    </citation>
    <scope>NUCLEOTIDE SEQUENCE [LARGE SCALE GENOMIC DNA]</scope>
    <source>
        <strain evidence="3">cv. Da-Ae</strain>
        <tissue evidence="2">Seedling</tissue>
    </source>
</reference>
<accession>A0ABQ8CDP5</accession>
<dbReference type="EMBL" id="JAGKQM010000008">
    <property type="protein sequence ID" value="KAH0914481.1"/>
    <property type="molecule type" value="Genomic_DNA"/>
</dbReference>
<feature type="compositionally biased region" description="Basic residues" evidence="1">
    <location>
        <begin position="10"/>
        <end position="20"/>
    </location>
</feature>
<sequence>NFVPYTSPTRRNRSRSRKNKQVVVDDGTSDCIDSPDNVLNDFLDSQVNEGVWACAGGSSTSNFSDGDFGYVPEFAKASEQDCQGLLTMSRALNDRNSEARLSEFHADLAEKEVARLRAEVDANPFSAEEWAEREVARMKSECAANSRRAKELSDQRVRRARRAGKREVAEEVRVRRERFATYYSNVEDAQRANGDYLECRGVFNGLFLTQCEDYSYAREFPEPMERLVGKKDMQPELFELRARVWEQWNPIVVSLDSVEVGTEIPDASGCEWRG</sequence>
<evidence type="ECO:0000256" key="1">
    <source>
        <dbReference type="SAM" id="MobiDB-lite"/>
    </source>
</evidence>
<evidence type="ECO:0000313" key="2">
    <source>
        <dbReference type="EMBL" id="KAH0914481.1"/>
    </source>
</evidence>
<keyword evidence="3" id="KW-1185">Reference proteome</keyword>
<comment type="caution">
    <text evidence="2">The sequence shown here is derived from an EMBL/GenBank/DDBJ whole genome shotgun (WGS) entry which is preliminary data.</text>
</comment>
<dbReference type="Proteomes" id="UP000824890">
    <property type="component" value="Unassembled WGS sequence"/>
</dbReference>
<proteinExistence type="predicted"/>
<organism evidence="2 3">
    <name type="scientific">Brassica napus</name>
    <name type="common">Rape</name>
    <dbReference type="NCBI Taxonomy" id="3708"/>
    <lineage>
        <taxon>Eukaryota</taxon>
        <taxon>Viridiplantae</taxon>
        <taxon>Streptophyta</taxon>
        <taxon>Embryophyta</taxon>
        <taxon>Tracheophyta</taxon>
        <taxon>Spermatophyta</taxon>
        <taxon>Magnoliopsida</taxon>
        <taxon>eudicotyledons</taxon>
        <taxon>Gunneridae</taxon>
        <taxon>Pentapetalae</taxon>
        <taxon>rosids</taxon>
        <taxon>malvids</taxon>
        <taxon>Brassicales</taxon>
        <taxon>Brassicaceae</taxon>
        <taxon>Brassiceae</taxon>
        <taxon>Brassica</taxon>
    </lineage>
</organism>
<feature type="region of interest" description="Disordered" evidence="1">
    <location>
        <begin position="1"/>
        <end position="22"/>
    </location>
</feature>
<name>A0ABQ8CDP5_BRANA</name>
<protein>
    <submittedName>
        <fullName evidence="2">Uncharacterized protein</fullName>
    </submittedName>
</protein>